<gene>
    <name evidence="1" type="ORF">LTRI10_LOCUS23640</name>
</gene>
<evidence type="ECO:0000313" key="2">
    <source>
        <dbReference type="Proteomes" id="UP001497516"/>
    </source>
</evidence>
<reference evidence="1 2" key="1">
    <citation type="submission" date="2024-04" db="EMBL/GenBank/DDBJ databases">
        <authorList>
            <person name="Fracassetti M."/>
        </authorList>
    </citation>
    <scope>NUCLEOTIDE SEQUENCE [LARGE SCALE GENOMIC DNA]</scope>
</reference>
<accession>A0AAV2E8M7</accession>
<evidence type="ECO:0000313" key="1">
    <source>
        <dbReference type="EMBL" id="CAL1382311.1"/>
    </source>
</evidence>
<proteinExistence type="predicted"/>
<protein>
    <submittedName>
        <fullName evidence="1">Uncharacterized protein</fullName>
    </submittedName>
</protein>
<keyword evidence="2" id="KW-1185">Reference proteome</keyword>
<dbReference type="AlphaFoldDB" id="A0AAV2E8M7"/>
<sequence length="100" mass="10802">MDRCWGMDGADCRANGCGAMHGCGGTQGRNIKGFKLEKKGSLSTHPLYVFLEEGCGRFSSINEGRNSGGYGVRRRKIVAFVVAFAFVDGNQGGFDEDDKE</sequence>
<organism evidence="1 2">
    <name type="scientific">Linum trigynum</name>
    <dbReference type="NCBI Taxonomy" id="586398"/>
    <lineage>
        <taxon>Eukaryota</taxon>
        <taxon>Viridiplantae</taxon>
        <taxon>Streptophyta</taxon>
        <taxon>Embryophyta</taxon>
        <taxon>Tracheophyta</taxon>
        <taxon>Spermatophyta</taxon>
        <taxon>Magnoliopsida</taxon>
        <taxon>eudicotyledons</taxon>
        <taxon>Gunneridae</taxon>
        <taxon>Pentapetalae</taxon>
        <taxon>rosids</taxon>
        <taxon>fabids</taxon>
        <taxon>Malpighiales</taxon>
        <taxon>Linaceae</taxon>
        <taxon>Linum</taxon>
    </lineage>
</organism>
<name>A0AAV2E8M7_9ROSI</name>
<dbReference type="Proteomes" id="UP001497516">
    <property type="component" value="Chromosome 4"/>
</dbReference>
<dbReference type="EMBL" id="OZ034817">
    <property type="protein sequence ID" value="CAL1382311.1"/>
    <property type="molecule type" value="Genomic_DNA"/>
</dbReference>